<name>A0ABR8KPE2_9NOSO</name>
<evidence type="ECO:0000313" key="2">
    <source>
        <dbReference type="Proteomes" id="UP000637383"/>
    </source>
</evidence>
<dbReference type="Proteomes" id="UP000637383">
    <property type="component" value="Unassembled WGS sequence"/>
</dbReference>
<reference evidence="1 2" key="1">
    <citation type="journal article" date="2020" name="ISME J.">
        <title>Comparative genomics reveals insights into cyanobacterial evolution and habitat adaptation.</title>
        <authorList>
            <person name="Chen M.Y."/>
            <person name="Teng W.K."/>
            <person name="Zhao L."/>
            <person name="Hu C.X."/>
            <person name="Zhou Y.K."/>
            <person name="Han B.P."/>
            <person name="Song L.R."/>
            <person name="Shu W.S."/>
        </authorList>
    </citation>
    <scope>NUCLEOTIDE SEQUENCE [LARGE SCALE GENOMIC DNA]</scope>
    <source>
        <strain evidence="1 2">FACHB-159</strain>
    </source>
</reference>
<dbReference type="RefSeq" id="WP_190960079.1">
    <property type="nucleotide sequence ID" value="NZ_JACJTU010000095.1"/>
</dbReference>
<protein>
    <submittedName>
        <fullName evidence="1">Uncharacterized protein</fullName>
    </submittedName>
</protein>
<evidence type="ECO:0000313" key="1">
    <source>
        <dbReference type="EMBL" id="MBD2739587.1"/>
    </source>
</evidence>
<gene>
    <name evidence="1" type="ORF">H6H03_38035</name>
</gene>
<comment type="caution">
    <text evidence="1">The sequence shown here is derived from an EMBL/GenBank/DDBJ whole genome shotgun (WGS) entry which is preliminary data.</text>
</comment>
<dbReference type="EMBL" id="JACJTU010000095">
    <property type="protein sequence ID" value="MBD2739587.1"/>
    <property type="molecule type" value="Genomic_DNA"/>
</dbReference>
<keyword evidence="2" id="KW-1185">Reference proteome</keyword>
<sequence length="61" mass="6921">MANFVNTEALKAEDTMRRSQFGQIPSSSTLQMRVYCGKYDVSSEKTDILIKTTVKIQIIFS</sequence>
<accession>A0ABR8KPE2</accession>
<organism evidence="1 2">
    <name type="scientific">Nostoc paludosum FACHB-159</name>
    <dbReference type="NCBI Taxonomy" id="2692908"/>
    <lineage>
        <taxon>Bacteria</taxon>
        <taxon>Bacillati</taxon>
        <taxon>Cyanobacteriota</taxon>
        <taxon>Cyanophyceae</taxon>
        <taxon>Nostocales</taxon>
        <taxon>Nostocaceae</taxon>
        <taxon>Nostoc</taxon>
    </lineage>
</organism>
<proteinExistence type="predicted"/>